<evidence type="ECO:0000256" key="5">
    <source>
        <dbReference type="ARBA" id="ARBA00023136"/>
    </source>
</evidence>
<evidence type="ECO:0000256" key="7">
    <source>
        <dbReference type="ARBA" id="ARBA00023180"/>
    </source>
</evidence>
<keyword evidence="9" id="KW-1185">Reference proteome</keyword>
<gene>
    <name evidence="10" type="primary">LOC101900809</name>
</gene>
<evidence type="ECO:0000256" key="3">
    <source>
        <dbReference type="ARBA" id="ARBA00022692"/>
    </source>
</evidence>
<evidence type="ECO:0000256" key="4">
    <source>
        <dbReference type="ARBA" id="ARBA00022989"/>
    </source>
</evidence>
<keyword evidence="2" id="KW-1003">Cell membrane</keyword>
<evidence type="ECO:0000256" key="1">
    <source>
        <dbReference type="ARBA" id="ARBA00004651"/>
    </source>
</evidence>
<dbReference type="PANTHER" id="PTHR42643">
    <property type="entry name" value="IONOTROPIC RECEPTOR 20A-RELATED"/>
    <property type="match status" value="1"/>
</dbReference>
<sequence length="578" mass="68482">MEMENQEKEYQGLFEIILQDIFRESPFDSILFVGNEAPASEVIQGIEVPKLIFSPGHQRTFLYKDFYNSEILVVILLRFRIDEEVLQRAAEILDYMRQCRILLLAEDIEDSQRLRDTLRTLCEDYKMTNVFLVIFSEETPHPSFWSLRNFPHFSWQEWCPRKHAAYYPIQWYDFQNISLRTYVDQDSARTFVYEDAKGNIKMNGFVAKFIILFARTHNATLEMPLPLEVGKETHFTIINQMVADNKLDLPMAMIPGMYASEWRDVSDTYDLNQIILMVPLSHKLSMQEIFGLLLNGHFFCCFFVSSLVLSFCHGFIDHWRQEWQQFWDWIITERVWPGLLGQSFHVRRQPLASLKIIYLVIGFSGLYIATRFSANMNMYLNKPPYHPQIRNYHDLRESKMKILVDVADSRDSEDLREFIVYTSNTTYLHENRRKLNTSFCYYATTATYQVLLRQQRYSSHHVFHTPKSMAYFSMLPWGFRLQHNSPYKEALNEFIHNVHSAGLIHAWHNSLFWDMLKLKKVSIRYRPVDTDQRVLTASDLFWVWMIIPTGLGGSCVVFLLEVLWGRKKVFKRKISLPQ</sequence>
<keyword evidence="6" id="KW-0675">Receptor</keyword>
<organism evidence="9 10">
    <name type="scientific">Musca domestica</name>
    <name type="common">House fly</name>
    <dbReference type="NCBI Taxonomy" id="7370"/>
    <lineage>
        <taxon>Eukaryota</taxon>
        <taxon>Metazoa</taxon>
        <taxon>Ecdysozoa</taxon>
        <taxon>Arthropoda</taxon>
        <taxon>Hexapoda</taxon>
        <taxon>Insecta</taxon>
        <taxon>Pterygota</taxon>
        <taxon>Neoptera</taxon>
        <taxon>Endopterygota</taxon>
        <taxon>Diptera</taxon>
        <taxon>Brachycera</taxon>
        <taxon>Muscomorpha</taxon>
        <taxon>Muscoidea</taxon>
        <taxon>Muscidae</taxon>
        <taxon>Musca</taxon>
    </lineage>
</organism>
<evidence type="ECO:0000256" key="8">
    <source>
        <dbReference type="SAM" id="Phobius"/>
    </source>
</evidence>
<dbReference type="VEuPathDB" id="VectorBase:MDOA000887"/>
<evidence type="ECO:0000313" key="9">
    <source>
        <dbReference type="Proteomes" id="UP001652621"/>
    </source>
</evidence>
<dbReference type="GeneID" id="101900809"/>
<dbReference type="SUPFAM" id="SSF53850">
    <property type="entry name" value="Periplasmic binding protein-like II"/>
    <property type="match status" value="1"/>
</dbReference>
<reference evidence="10" key="1">
    <citation type="submission" date="2025-08" db="UniProtKB">
        <authorList>
            <consortium name="RefSeq"/>
        </authorList>
    </citation>
    <scope>IDENTIFICATION</scope>
    <source>
        <strain evidence="10">Aabys</strain>
        <tissue evidence="10">Whole body</tissue>
    </source>
</reference>
<dbReference type="VEuPathDB" id="VectorBase:MDOMA2_001916"/>
<comment type="subcellular location">
    <subcellularLocation>
        <location evidence="1">Cell membrane</location>
        <topology evidence="1">Multi-pass membrane protein</topology>
    </subcellularLocation>
</comment>
<keyword evidence="5 8" id="KW-0472">Membrane</keyword>
<keyword evidence="4 8" id="KW-1133">Transmembrane helix</keyword>
<protein>
    <submittedName>
        <fullName evidence="10">Uncharacterized protein LOC101900809</fullName>
    </submittedName>
</protein>
<evidence type="ECO:0000256" key="6">
    <source>
        <dbReference type="ARBA" id="ARBA00023170"/>
    </source>
</evidence>
<proteinExistence type="predicted"/>
<dbReference type="PANTHER" id="PTHR42643:SF41">
    <property type="entry name" value="IONOTROPIC RECEPTOR 20A-RELATED"/>
    <property type="match status" value="1"/>
</dbReference>
<dbReference type="InterPro" id="IPR052192">
    <property type="entry name" value="Insect_Ionotropic_Sensory_Rcpt"/>
</dbReference>
<evidence type="ECO:0000256" key="2">
    <source>
        <dbReference type="ARBA" id="ARBA00022475"/>
    </source>
</evidence>
<dbReference type="Proteomes" id="UP001652621">
    <property type="component" value="Unplaced"/>
</dbReference>
<feature type="transmembrane region" description="Helical" evidence="8">
    <location>
        <begin position="356"/>
        <end position="374"/>
    </location>
</feature>
<dbReference type="OrthoDB" id="7882716at2759"/>
<evidence type="ECO:0000313" key="10">
    <source>
        <dbReference type="RefSeq" id="XP_005189859.3"/>
    </source>
</evidence>
<keyword evidence="7" id="KW-0325">Glycoprotein</keyword>
<dbReference type="eggNOG" id="ENOG502T8SD">
    <property type="taxonomic scope" value="Eukaryota"/>
</dbReference>
<feature type="transmembrane region" description="Helical" evidence="8">
    <location>
        <begin position="541"/>
        <end position="564"/>
    </location>
</feature>
<accession>A0A9J7D2B9</accession>
<keyword evidence="3 8" id="KW-0812">Transmembrane</keyword>
<feature type="transmembrane region" description="Helical" evidence="8">
    <location>
        <begin position="289"/>
        <end position="316"/>
    </location>
</feature>
<dbReference type="RefSeq" id="XP_005189859.3">
    <property type="nucleotide sequence ID" value="XM_005189802.3"/>
</dbReference>
<name>A0A9J7D2B9_MUSDO</name>